<dbReference type="InterPro" id="IPR018891">
    <property type="entry name" value="AIPR_C"/>
</dbReference>
<evidence type="ECO:0000259" key="1">
    <source>
        <dbReference type="Pfam" id="PF10592"/>
    </source>
</evidence>
<dbReference type="EMBL" id="BARS01008536">
    <property type="protein sequence ID" value="GAF80220.1"/>
    <property type="molecule type" value="Genomic_DNA"/>
</dbReference>
<feature type="non-terminal residue" evidence="2">
    <location>
        <position position="1"/>
    </location>
</feature>
<comment type="caution">
    <text evidence="2">The sequence shown here is derived from an EMBL/GenBank/DDBJ whole genome shotgun (WGS) entry which is preliminary data.</text>
</comment>
<protein>
    <recommendedName>
        <fullName evidence="1">Abortive phage infection protein C-terminal domain-containing protein</fullName>
    </recommendedName>
</protein>
<proteinExistence type="predicted"/>
<gene>
    <name evidence="2" type="ORF">S01H1_16255</name>
</gene>
<name>X0TVS3_9ZZZZ</name>
<dbReference type="Pfam" id="PF10592">
    <property type="entry name" value="AIPR"/>
    <property type="match status" value="1"/>
</dbReference>
<reference evidence="2" key="1">
    <citation type="journal article" date="2014" name="Front. Microbiol.">
        <title>High frequency of phylogenetically diverse reductive dehalogenase-homologous genes in deep subseafloor sedimentary metagenomes.</title>
        <authorList>
            <person name="Kawai M."/>
            <person name="Futagami T."/>
            <person name="Toyoda A."/>
            <person name="Takaki Y."/>
            <person name="Nishi S."/>
            <person name="Hori S."/>
            <person name="Arai W."/>
            <person name="Tsubouchi T."/>
            <person name="Morono Y."/>
            <person name="Uchiyama I."/>
            <person name="Ito T."/>
            <person name="Fujiyama A."/>
            <person name="Inagaki F."/>
            <person name="Takami H."/>
        </authorList>
    </citation>
    <scope>NUCLEOTIDE SEQUENCE</scope>
    <source>
        <strain evidence="2">Expedition CK06-06</strain>
    </source>
</reference>
<feature type="domain" description="Abortive phage infection protein C-terminal" evidence="1">
    <location>
        <begin position="4"/>
        <end position="269"/>
    </location>
</feature>
<dbReference type="AlphaFoldDB" id="X0TVS3"/>
<organism evidence="2">
    <name type="scientific">marine sediment metagenome</name>
    <dbReference type="NCBI Taxonomy" id="412755"/>
    <lineage>
        <taxon>unclassified sequences</taxon>
        <taxon>metagenomes</taxon>
        <taxon>ecological metagenomes</taxon>
    </lineage>
</organism>
<evidence type="ECO:0000313" key="2">
    <source>
        <dbReference type="EMBL" id="GAF80220.1"/>
    </source>
</evidence>
<sequence>DVKESLLNESDPTFHLKNKGITIIAREVNCEDKSKLEVIFDEGNGIVDGAHTYEIIRQNREECPDNQYVRIEILTGIDKDIVTSIAQGLNTAVQVQEMSLLNLDEEFKWIKETLEGEVYAGDIAYKENLNLAFDARDIVALMTLFNIDLFPDGSKHPKLAYVSKAQNLRLYKDNKDAYLKLKPLLKDILCFYDYVQQKSQTLYNSAHGGRGGGLSFFKSYKKFKKKPRKRHQLVFTDTETEYKLYDGALYPILGAFRYLVEYKDGADCCSWKPGSFREIKKLFDEVGGDLIYATKNTSDNHGKNPDAIGKDENHWDNLYNKVGMSYLQKSVKS</sequence>
<accession>X0TVS3</accession>